<proteinExistence type="predicted"/>
<evidence type="ECO:0000256" key="1">
    <source>
        <dbReference type="SAM" id="MobiDB-lite"/>
    </source>
</evidence>
<dbReference type="SUPFAM" id="SSF56059">
    <property type="entry name" value="Glutathione synthetase ATP-binding domain-like"/>
    <property type="match status" value="1"/>
</dbReference>
<evidence type="ECO:0008006" key="4">
    <source>
        <dbReference type="Google" id="ProtNLM"/>
    </source>
</evidence>
<evidence type="ECO:0000313" key="2">
    <source>
        <dbReference type="EMBL" id="GAA1520301.1"/>
    </source>
</evidence>
<keyword evidence="3" id="KW-1185">Reference proteome</keyword>
<dbReference type="Gene3D" id="3.30.470.20">
    <property type="entry name" value="ATP-grasp fold, B domain"/>
    <property type="match status" value="1"/>
</dbReference>
<accession>A0ABN2AK40</accession>
<sequence length="494" mass="50975">MTAITVVGVPGNRRVRLFRDAAVAAGLPEPTVVSWRDVCAGARVDGGGSSWIRLESPGEDAETDRLLRGAGSEAAHGEIVGLAAWHRGLVAAARRVEAWGVPLLTAVDELDVMFDKRRCHALLRSRGVAVPDAFAAAGYEEIRERGWRRVFVKPPHGSSASGVVALGFGGARERGRVVAYTSAALDGGKLYNELRVHRYTDERTIAAIVDRLAVDGLHVERWLPKASHDGLVFDLRVLVVAGRVSHVVVRTGRSPMTNLHLGNARGDLPGVRAAVGEEHWAAAMRTCEAAAACFPGSLHVGVDLMFGRDHGTHAVAEVNAFGDLLPGLLVAGRDTYSAELDALLSGRFTAPSPSVTAAPPSPVAGVQAQVVADQPSQSVGRESSRLIALPQLAGGTVRAPIRVSEPATVTALPGTFARGTVAARLPHVVLAGPSDVVAGQRALGGVVAGPGVPRVVVAGSGVSGVAVGGQGAPRGESAAGAAARGGATESWAVR</sequence>
<organism evidence="2 3">
    <name type="scientific">Dactylosporangium maewongense</name>
    <dbReference type="NCBI Taxonomy" id="634393"/>
    <lineage>
        <taxon>Bacteria</taxon>
        <taxon>Bacillati</taxon>
        <taxon>Actinomycetota</taxon>
        <taxon>Actinomycetes</taxon>
        <taxon>Micromonosporales</taxon>
        <taxon>Micromonosporaceae</taxon>
        <taxon>Dactylosporangium</taxon>
    </lineage>
</organism>
<dbReference type="NCBIfam" id="NF038074">
    <property type="entry name" value="fam_STM4014"/>
    <property type="match status" value="1"/>
</dbReference>
<reference evidence="2 3" key="1">
    <citation type="journal article" date="2019" name="Int. J. Syst. Evol. Microbiol.">
        <title>The Global Catalogue of Microorganisms (GCM) 10K type strain sequencing project: providing services to taxonomists for standard genome sequencing and annotation.</title>
        <authorList>
            <consortium name="The Broad Institute Genomics Platform"/>
            <consortium name="The Broad Institute Genome Sequencing Center for Infectious Disease"/>
            <person name="Wu L."/>
            <person name="Ma J."/>
        </authorList>
    </citation>
    <scope>NUCLEOTIDE SEQUENCE [LARGE SCALE GENOMIC DNA]</scope>
    <source>
        <strain evidence="2 3">JCM 15933</strain>
    </source>
</reference>
<dbReference type="InterPro" id="IPR047778">
    <property type="entry name" value="STM4014-like"/>
</dbReference>
<feature type="region of interest" description="Disordered" evidence="1">
    <location>
        <begin position="468"/>
        <end position="494"/>
    </location>
</feature>
<evidence type="ECO:0000313" key="3">
    <source>
        <dbReference type="Proteomes" id="UP001501470"/>
    </source>
</evidence>
<protein>
    <recommendedName>
        <fullName evidence="4">ATP-grasp domain-containing protein</fullName>
    </recommendedName>
</protein>
<dbReference type="EMBL" id="BAAAQD010000007">
    <property type="protein sequence ID" value="GAA1520301.1"/>
    <property type="molecule type" value="Genomic_DNA"/>
</dbReference>
<feature type="compositionally biased region" description="Low complexity" evidence="1">
    <location>
        <begin position="473"/>
        <end position="487"/>
    </location>
</feature>
<name>A0ABN2AK40_9ACTN</name>
<dbReference type="RefSeq" id="WP_344503479.1">
    <property type="nucleotide sequence ID" value="NZ_BAAAQD010000007.1"/>
</dbReference>
<comment type="caution">
    <text evidence="2">The sequence shown here is derived from an EMBL/GenBank/DDBJ whole genome shotgun (WGS) entry which is preliminary data.</text>
</comment>
<dbReference type="Proteomes" id="UP001501470">
    <property type="component" value="Unassembled WGS sequence"/>
</dbReference>
<gene>
    <name evidence="2" type="ORF">GCM10009827_039870</name>
</gene>